<accession>E4YQH2</accession>
<dbReference type="EMBL" id="FN655042">
    <property type="protein sequence ID" value="CBY37717.1"/>
    <property type="molecule type" value="Genomic_DNA"/>
</dbReference>
<sequence>NYRNKSLKWFGLEDSRLKARRIPFMDTNKSLSDFSLALKQSISNYDNEKCILLENPFFLINWEKFADDVKEKDSNVYELGKRIVSATKRPVKLRQHANDILKDLGIIRFAALHWRYDLQDFIKRRISNKDKLNMIKNIRENPDPFCRSLKVIQSKSFK</sequence>
<dbReference type="AlphaFoldDB" id="E4YQH2"/>
<gene>
    <name evidence="1" type="ORF">GSOID_T00031201001</name>
</gene>
<evidence type="ECO:0000313" key="1">
    <source>
        <dbReference type="EMBL" id="CBY37717.1"/>
    </source>
</evidence>
<reference evidence="1" key="1">
    <citation type="journal article" date="2010" name="Science">
        <title>Plasticity of animal genome architecture unmasked by rapid evolution of a pelagic tunicate.</title>
        <authorList>
            <person name="Denoeud F."/>
            <person name="Henriet S."/>
            <person name="Mungpakdee S."/>
            <person name="Aury J.M."/>
            <person name="Da Silva C."/>
            <person name="Brinkmann H."/>
            <person name="Mikhaleva J."/>
            <person name="Olsen L.C."/>
            <person name="Jubin C."/>
            <person name="Canestro C."/>
            <person name="Bouquet J.M."/>
            <person name="Danks G."/>
            <person name="Poulain J."/>
            <person name="Campsteijn C."/>
            <person name="Adamski M."/>
            <person name="Cross I."/>
            <person name="Yadetie F."/>
            <person name="Muffato M."/>
            <person name="Louis A."/>
            <person name="Butcher S."/>
            <person name="Tsagkogeorga G."/>
            <person name="Konrad A."/>
            <person name="Singh S."/>
            <person name="Jensen M.F."/>
            <person name="Cong E.H."/>
            <person name="Eikeseth-Otteraa H."/>
            <person name="Noel B."/>
            <person name="Anthouard V."/>
            <person name="Porcel B.M."/>
            <person name="Kachouri-Lafond R."/>
            <person name="Nishino A."/>
            <person name="Ugolini M."/>
            <person name="Chourrout P."/>
            <person name="Nishida H."/>
            <person name="Aasland R."/>
            <person name="Huzurbazar S."/>
            <person name="Westhof E."/>
            <person name="Delsuc F."/>
            <person name="Lehrach H."/>
            <person name="Reinhardt R."/>
            <person name="Weissenbach J."/>
            <person name="Roy S.W."/>
            <person name="Artiguenave F."/>
            <person name="Postlethwait J.H."/>
            <person name="Manak J.R."/>
            <person name="Thompson E.M."/>
            <person name="Jaillon O."/>
            <person name="Du Pasquier L."/>
            <person name="Boudinot P."/>
            <person name="Liberles D.A."/>
            <person name="Volff J.N."/>
            <person name="Philippe H."/>
            <person name="Lenhard B."/>
            <person name="Roest Crollius H."/>
            <person name="Wincker P."/>
            <person name="Chourrout D."/>
        </authorList>
    </citation>
    <scope>NUCLEOTIDE SEQUENCE [LARGE SCALE GENOMIC DNA]</scope>
</reference>
<protein>
    <submittedName>
        <fullName evidence="1">Uncharacterized protein</fullName>
    </submittedName>
</protein>
<proteinExistence type="predicted"/>
<feature type="non-terminal residue" evidence="1">
    <location>
        <position position="1"/>
    </location>
</feature>
<name>E4YQH2_OIKDI</name>
<organism evidence="1">
    <name type="scientific">Oikopleura dioica</name>
    <name type="common">Tunicate</name>
    <dbReference type="NCBI Taxonomy" id="34765"/>
    <lineage>
        <taxon>Eukaryota</taxon>
        <taxon>Metazoa</taxon>
        <taxon>Chordata</taxon>
        <taxon>Tunicata</taxon>
        <taxon>Appendicularia</taxon>
        <taxon>Copelata</taxon>
        <taxon>Oikopleuridae</taxon>
        <taxon>Oikopleura</taxon>
    </lineage>
</organism>
<dbReference type="Proteomes" id="UP000011014">
    <property type="component" value="Unassembled WGS sequence"/>
</dbReference>